<name>A0A5B7ENP0_PORTR</name>
<dbReference type="OrthoDB" id="6341445at2759"/>
<dbReference type="EMBL" id="VSRR010003425">
    <property type="protein sequence ID" value="MPC36091.1"/>
    <property type="molecule type" value="Genomic_DNA"/>
</dbReference>
<evidence type="ECO:0000256" key="1">
    <source>
        <dbReference type="SAM" id="MobiDB-lite"/>
    </source>
</evidence>
<feature type="region of interest" description="Disordered" evidence="1">
    <location>
        <begin position="25"/>
        <end position="44"/>
    </location>
</feature>
<dbReference type="Proteomes" id="UP000324222">
    <property type="component" value="Unassembled WGS sequence"/>
</dbReference>
<reference evidence="2 3" key="1">
    <citation type="submission" date="2019-05" db="EMBL/GenBank/DDBJ databases">
        <title>Another draft genome of Portunus trituberculatus and its Hox gene families provides insights of decapod evolution.</title>
        <authorList>
            <person name="Jeong J.-H."/>
            <person name="Song I."/>
            <person name="Kim S."/>
            <person name="Choi T."/>
            <person name="Kim D."/>
            <person name="Ryu S."/>
            <person name="Kim W."/>
        </authorList>
    </citation>
    <scope>NUCLEOTIDE SEQUENCE [LARGE SCALE GENOMIC DNA]</scope>
    <source>
        <tissue evidence="2">Muscle</tissue>
    </source>
</reference>
<gene>
    <name evidence="2" type="ORF">E2C01_029537</name>
</gene>
<comment type="caution">
    <text evidence="2">The sequence shown here is derived from an EMBL/GenBank/DDBJ whole genome shotgun (WGS) entry which is preliminary data.</text>
</comment>
<proteinExistence type="predicted"/>
<sequence length="373" mass="40910">MSGTPGEAISDGYLTPAHLQICASPPDTLPKLHQPNTVPQGTLGSSTLPLIGETELSLMPKLQSPSTLPLEPERSLAHSPGVQECYNLVLEPEKDLSFKSQNDTALLAEGTEKDNSSNTTNNISMHLMTDTIYGMQTSINSSKTLKKPIFSPTVVTSNTDHDSDSSHNNSVNMTDMVNEKLKSYKERFSTLCNSLTLQTSASPPSDTNNDDTLQLVTTDSSSTNYLATDCATEDTAQETVTPDLILNRVDWQARGTVPQDDAEFRNEIDFNFYKSTPPPPLQSRVGAAASRVLDFNDFRPIASSQQSSSRNIVEEEVEVTHIISPSFFFVHVKDNFQKRETLSKKLRQLAVKSKPITTPPVDGKHSTTFTTIN</sequence>
<feature type="compositionally biased region" description="Polar residues" evidence="1">
    <location>
        <begin position="34"/>
        <end position="44"/>
    </location>
</feature>
<evidence type="ECO:0000313" key="3">
    <source>
        <dbReference type="Proteomes" id="UP000324222"/>
    </source>
</evidence>
<dbReference type="AlphaFoldDB" id="A0A5B7ENP0"/>
<keyword evidence="3" id="KW-1185">Reference proteome</keyword>
<evidence type="ECO:0000313" key="2">
    <source>
        <dbReference type="EMBL" id="MPC36091.1"/>
    </source>
</evidence>
<organism evidence="2 3">
    <name type="scientific">Portunus trituberculatus</name>
    <name type="common">Swimming crab</name>
    <name type="synonym">Neptunus trituberculatus</name>
    <dbReference type="NCBI Taxonomy" id="210409"/>
    <lineage>
        <taxon>Eukaryota</taxon>
        <taxon>Metazoa</taxon>
        <taxon>Ecdysozoa</taxon>
        <taxon>Arthropoda</taxon>
        <taxon>Crustacea</taxon>
        <taxon>Multicrustacea</taxon>
        <taxon>Malacostraca</taxon>
        <taxon>Eumalacostraca</taxon>
        <taxon>Eucarida</taxon>
        <taxon>Decapoda</taxon>
        <taxon>Pleocyemata</taxon>
        <taxon>Brachyura</taxon>
        <taxon>Eubrachyura</taxon>
        <taxon>Portunoidea</taxon>
        <taxon>Portunidae</taxon>
        <taxon>Portuninae</taxon>
        <taxon>Portunus</taxon>
    </lineage>
</organism>
<protein>
    <submittedName>
        <fullName evidence="2">Uncharacterized protein</fullName>
    </submittedName>
</protein>
<accession>A0A5B7ENP0</accession>